<dbReference type="Gramene" id="TVU46263">
    <property type="protein sequence ID" value="TVU46263"/>
    <property type="gene ID" value="EJB05_05788"/>
</dbReference>
<accession>A0A5J9WE08</accession>
<comment type="caution">
    <text evidence="3">The sequence shown here is derived from an EMBL/GenBank/DDBJ whole genome shotgun (WGS) entry which is preliminary data.</text>
</comment>
<dbReference type="Proteomes" id="UP000324897">
    <property type="component" value="Chromosome 5"/>
</dbReference>
<evidence type="ECO:0000259" key="2">
    <source>
        <dbReference type="PROSITE" id="PS50800"/>
    </source>
</evidence>
<feature type="region of interest" description="Disordered" evidence="1">
    <location>
        <begin position="440"/>
        <end position="503"/>
    </location>
</feature>
<dbReference type="SMART" id="SM00513">
    <property type="entry name" value="SAP"/>
    <property type="match status" value="1"/>
</dbReference>
<protein>
    <recommendedName>
        <fullName evidence="2">SAP domain-containing protein</fullName>
    </recommendedName>
</protein>
<name>A0A5J9WE08_9POAL</name>
<feature type="compositionally biased region" description="Low complexity" evidence="1">
    <location>
        <begin position="471"/>
        <end position="485"/>
    </location>
</feature>
<dbReference type="PROSITE" id="PS50800">
    <property type="entry name" value="SAP"/>
    <property type="match status" value="1"/>
</dbReference>
<reference evidence="3 4" key="1">
    <citation type="journal article" date="2019" name="Sci. Rep.">
        <title>A high-quality genome of Eragrostis curvula grass provides insights into Poaceae evolution and supports new strategies to enhance forage quality.</title>
        <authorList>
            <person name="Carballo J."/>
            <person name="Santos B.A.C.M."/>
            <person name="Zappacosta D."/>
            <person name="Garbus I."/>
            <person name="Selva J.P."/>
            <person name="Gallo C.A."/>
            <person name="Diaz A."/>
            <person name="Albertini E."/>
            <person name="Caccamo M."/>
            <person name="Echenique V."/>
        </authorList>
    </citation>
    <scope>NUCLEOTIDE SEQUENCE [LARGE SCALE GENOMIC DNA]</scope>
    <source>
        <strain evidence="4">cv. Victoria</strain>
        <tissue evidence="3">Leaf</tissue>
    </source>
</reference>
<feature type="compositionally biased region" description="Basic residues" evidence="1">
    <location>
        <begin position="440"/>
        <end position="452"/>
    </location>
</feature>
<evidence type="ECO:0000313" key="3">
    <source>
        <dbReference type="EMBL" id="TVU46263.1"/>
    </source>
</evidence>
<sequence>MFRNKVLVRAAAAAASSSSAPLPPFLLRQLSLPNANPIPAIDLDILCCRLSRRHRLACLPQAPADVLLVYQRCQSHEADAAVAEVAAGFPGASVGEEEVLACSGELVAKAVECGLRSLMLEHGWKFLGETIYVCSSFAESEEKTDLCALNVEIRLGRNDDFEFVVSPDAFRFTTHKISDAACLETFQPRNDVVLNSNSVNVCTILPALQEGHVIGYSKILPSEQCLDKFMELCSLKHGLDTSCNYHVAVKLGYGTSLEAQWLSFPEIPAAFIVLPSSLVLQGSGLQPALKSVRPSKAMSSFQSFAKLLSAWNFFGQNQLVIKEQLLLNCTAALPTWDKAASNLTRNTAKTDNSRDQSYIIHPNLVATDQSFVLDFRTPKPPILCSLSVKSLDAKGHKITHSLDDNDYLSATSPIKYGYQSKPPVVTKSCESQVTIFKPSFSRKKSAERRKMGHSSEHFDVDNSNKSSHPDAASSLANHISSSSASLPMPVTQEHAKLQKTSCQGGGGTEKVLQGYLDKRNMDSRRKISHLSFLIFCCIPDVTKETADIEKDGLSTNTINKKMKIVVTKDEVNAAAKTNAKQDLGKKESAAVKKLKTVPEVVKDRILTKVRDNSNGELSNRKVTNGRTKPLDKDSFNSTTMTKAKPDIANDELISKVIDHHQRAELRLLTVADLKCFLSARKAKVGGTKEVLIQRVTELLA</sequence>
<dbReference type="OrthoDB" id="1922499at2759"/>
<feature type="compositionally biased region" description="Polar residues" evidence="1">
    <location>
        <begin position="614"/>
        <end position="626"/>
    </location>
</feature>
<feature type="region of interest" description="Disordered" evidence="1">
    <location>
        <begin position="613"/>
        <end position="640"/>
    </location>
</feature>
<dbReference type="InterPro" id="IPR036361">
    <property type="entry name" value="SAP_dom_sf"/>
</dbReference>
<organism evidence="3 4">
    <name type="scientific">Eragrostis curvula</name>
    <name type="common">weeping love grass</name>
    <dbReference type="NCBI Taxonomy" id="38414"/>
    <lineage>
        <taxon>Eukaryota</taxon>
        <taxon>Viridiplantae</taxon>
        <taxon>Streptophyta</taxon>
        <taxon>Embryophyta</taxon>
        <taxon>Tracheophyta</taxon>
        <taxon>Spermatophyta</taxon>
        <taxon>Magnoliopsida</taxon>
        <taxon>Liliopsida</taxon>
        <taxon>Poales</taxon>
        <taxon>Poaceae</taxon>
        <taxon>PACMAD clade</taxon>
        <taxon>Chloridoideae</taxon>
        <taxon>Eragrostideae</taxon>
        <taxon>Eragrostidinae</taxon>
        <taxon>Eragrostis</taxon>
    </lineage>
</organism>
<dbReference type="InterPro" id="IPR003034">
    <property type="entry name" value="SAP_dom"/>
</dbReference>
<dbReference type="Gene3D" id="1.10.720.30">
    <property type="entry name" value="SAP domain"/>
    <property type="match status" value="1"/>
</dbReference>
<dbReference type="Pfam" id="PF02037">
    <property type="entry name" value="SAP"/>
    <property type="match status" value="1"/>
</dbReference>
<proteinExistence type="predicted"/>
<evidence type="ECO:0000256" key="1">
    <source>
        <dbReference type="SAM" id="MobiDB-lite"/>
    </source>
</evidence>
<dbReference type="AlphaFoldDB" id="A0A5J9WE08"/>
<gene>
    <name evidence="3" type="ORF">EJB05_05788</name>
</gene>
<dbReference type="EMBL" id="RWGY01000004">
    <property type="protein sequence ID" value="TVU46263.1"/>
    <property type="molecule type" value="Genomic_DNA"/>
</dbReference>
<keyword evidence="4" id="KW-1185">Reference proteome</keyword>
<feature type="non-terminal residue" evidence="3">
    <location>
        <position position="1"/>
    </location>
</feature>
<feature type="compositionally biased region" description="Basic and acidic residues" evidence="1">
    <location>
        <begin position="453"/>
        <end position="462"/>
    </location>
</feature>
<evidence type="ECO:0000313" key="4">
    <source>
        <dbReference type="Proteomes" id="UP000324897"/>
    </source>
</evidence>
<feature type="domain" description="SAP" evidence="2">
    <location>
        <begin position="665"/>
        <end position="699"/>
    </location>
</feature>